<keyword evidence="1" id="KW-1133">Transmembrane helix</keyword>
<sequence>MSTPISTINFTSSLIYVIAFCRCVNLITITFLTIKNITACVNQENTAPFVQRNLSVIVRVYNSIEIYNKGFSIK</sequence>
<name>A0A0C4W5S9_PLETR</name>
<keyword evidence="1" id="KW-0812">Transmembrane</keyword>
<proteinExistence type="predicted"/>
<feature type="transmembrane region" description="Helical" evidence="1">
    <location>
        <begin position="14"/>
        <end position="34"/>
    </location>
</feature>
<protein>
    <submittedName>
        <fullName evidence="2">Clone 1609 transcribed RNA sequence</fullName>
    </submittedName>
</protein>
<evidence type="ECO:0000256" key="1">
    <source>
        <dbReference type="SAM" id="Phobius"/>
    </source>
</evidence>
<keyword evidence="1" id="KW-0472">Membrane</keyword>
<reference evidence="2" key="1">
    <citation type="journal article" date="2014" name="J. Venom Res.">
        <title>Plectreurys tristis venome: A proteomic and transcriptomic analysis.</title>
        <authorList>
            <person name="Zobel-Thropp P.A."/>
            <person name="Thomas E.Z."/>
            <person name="David C.L."/>
            <person name="Breci L.A."/>
            <person name="Binford G.J."/>
        </authorList>
    </citation>
    <scope>NUCLEOTIDE SEQUENCE</scope>
    <source>
        <tissue evidence="2">Venom gland</tissue>
    </source>
</reference>
<accession>A0A0C4W5S9</accession>
<dbReference type="AlphaFoldDB" id="A0A0C4W5S9"/>
<organism evidence="2">
    <name type="scientific">Plectreurys tristis</name>
    <name type="common">Spider</name>
    <name type="synonym">Plectreurys bispinosus</name>
    <dbReference type="NCBI Taxonomy" id="33319"/>
    <lineage>
        <taxon>Eukaryota</taxon>
        <taxon>Metazoa</taxon>
        <taxon>Ecdysozoa</taxon>
        <taxon>Arthropoda</taxon>
        <taxon>Chelicerata</taxon>
        <taxon>Arachnida</taxon>
        <taxon>Araneae</taxon>
        <taxon>Araneomorphae</taxon>
        <taxon>Haplogynae</taxon>
        <taxon>Pholcoidea</taxon>
        <taxon>Plectreuridae</taxon>
        <taxon>Plectreurys</taxon>
    </lineage>
</organism>
<evidence type="ECO:0000313" key="2">
    <source>
        <dbReference type="EMBL" id="AJD25323.1"/>
    </source>
</evidence>
<dbReference type="EMBL" id="KJ124714">
    <property type="protein sequence ID" value="AJD25323.1"/>
    <property type="molecule type" value="Transcribed_RNA"/>
</dbReference>